<comment type="caution">
    <text evidence="2">The sequence shown here is derived from an EMBL/GenBank/DDBJ whole genome shotgun (WGS) entry which is preliminary data.</text>
</comment>
<dbReference type="AlphaFoldDB" id="A0A3N0XUC2"/>
<evidence type="ECO:0000313" key="2">
    <source>
        <dbReference type="EMBL" id="ROJ62400.1"/>
    </source>
</evidence>
<dbReference type="InterPro" id="IPR016719">
    <property type="entry name" value="CAMLG"/>
</dbReference>
<evidence type="ECO:0000313" key="3">
    <source>
        <dbReference type="Proteomes" id="UP000281406"/>
    </source>
</evidence>
<sequence>MEVSGESESAPQQEKSARTAAQRRAEIRRRKLLLNSEDRMNKIVGFSKSDADSSADRREGDGICTPMRHTLLGDGTKANFELRGSTPLA</sequence>
<feature type="compositionally biased region" description="Polar residues" evidence="1">
    <location>
        <begin position="1"/>
        <end position="14"/>
    </location>
</feature>
<dbReference type="GO" id="GO:0043529">
    <property type="term" value="C:GET complex"/>
    <property type="evidence" value="ECO:0007669"/>
    <property type="project" value="TreeGrafter"/>
</dbReference>
<dbReference type="EMBL" id="RJVU01059915">
    <property type="protein sequence ID" value="ROJ62400.1"/>
    <property type="molecule type" value="Genomic_DNA"/>
</dbReference>
<keyword evidence="3" id="KW-1185">Reference proteome</keyword>
<organism evidence="2 3">
    <name type="scientific">Anabarilius grahami</name>
    <name type="common">Kanglang fish</name>
    <name type="synonym">Barilius grahami</name>
    <dbReference type="NCBI Taxonomy" id="495550"/>
    <lineage>
        <taxon>Eukaryota</taxon>
        <taxon>Metazoa</taxon>
        <taxon>Chordata</taxon>
        <taxon>Craniata</taxon>
        <taxon>Vertebrata</taxon>
        <taxon>Euteleostomi</taxon>
        <taxon>Actinopterygii</taxon>
        <taxon>Neopterygii</taxon>
        <taxon>Teleostei</taxon>
        <taxon>Ostariophysi</taxon>
        <taxon>Cypriniformes</taxon>
        <taxon>Xenocyprididae</taxon>
        <taxon>Xenocypridinae</taxon>
        <taxon>Xenocypridinae incertae sedis</taxon>
        <taxon>Anabarilius</taxon>
    </lineage>
</organism>
<dbReference type="PANTHER" id="PTHR15026">
    <property type="entry name" value="CALCIUM-SIGNAL MODULATING CYCLOPHILIN LIGAND CAML"/>
    <property type="match status" value="1"/>
</dbReference>
<feature type="region of interest" description="Disordered" evidence="1">
    <location>
        <begin position="46"/>
        <end position="71"/>
    </location>
</feature>
<dbReference type="GO" id="GO:0071816">
    <property type="term" value="P:tail-anchored membrane protein insertion into ER membrane"/>
    <property type="evidence" value="ECO:0007669"/>
    <property type="project" value="TreeGrafter"/>
</dbReference>
<protein>
    <submittedName>
        <fullName evidence="2">Calcium signal-modulating cyclophilin ligand</fullName>
    </submittedName>
</protein>
<feature type="region of interest" description="Disordered" evidence="1">
    <location>
        <begin position="1"/>
        <end position="24"/>
    </location>
</feature>
<dbReference type="Pfam" id="PF14963">
    <property type="entry name" value="Get2_like"/>
    <property type="match status" value="1"/>
</dbReference>
<name>A0A3N0XUC2_ANAGA</name>
<proteinExistence type="predicted"/>
<dbReference type="PANTHER" id="PTHR15026:SF0">
    <property type="entry name" value="GUIDED ENTRY OF TAIL-ANCHORED PROTEINS FACTOR CAMLG"/>
    <property type="match status" value="1"/>
</dbReference>
<evidence type="ECO:0000256" key="1">
    <source>
        <dbReference type="SAM" id="MobiDB-lite"/>
    </source>
</evidence>
<feature type="compositionally biased region" description="Basic and acidic residues" evidence="1">
    <location>
        <begin position="49"/>
        <end position="61"/>
    </location>
</feature>
<dbReference type="OrthoDB" id="9895378at2759"/>
<accession>A0A3N0XUC2</accession>
<gene>
    <name evidence="2" type="ORF">DPX16_21386</name>
</gene>
<reference evidence="2 3" key="1">
    <citation type="submission" date="2018-10" db="EMBL/GenBank/DDBJ databases">
        <title>Genome assembly for a Yunnan-Guizhou Plateau 3E fish, Anabarilius grahami (Regan), and its evolutionary and genetic applications.</title>
        <authorList>
            <person name="Jiang W."/>
        </authorList>
    </citation>
    <scope>NUCLEOTIDE SEQUENCE [LARGE SCALE GENOMIC DNA]</scope>
    <source>
        <strain evidence="2">AG-KIZ</strain>
        <tissue evidence="2">Muscle</tissue>
    </source>
</reference>
<dbReference type="Proteomes" id="UP000281406">
    <property type="component" value="Unassembled WGS sequence"/>
</dbReference>